<sequence length="125" mass="14397">MRFKRFKYIFKITAVIRHQNLRSDAVYLFLVKLVLVLNLSDLDINELCFFSEPVISNHDQMKNTAFGNLSKSPQLNLDGFKVPEAYVYREASAESSLEPKIIFSRIPDSISHEATAASWKLQKKD</sequence>
<accession>A0A4Y2S0R6</accession>
<dbReference type="EMBL" id="BGPR01019313">
    <property type="protein sequence ID" value="GBN81577.1"/>
    <property type="molecule type" value="Genomic_DNA"/>
</dbReference>
<protein>
    <submittedName>
        <fullName evidence="1">Uncharacterized protein</fullName>
    </submittedName>
</protein>
<gene>
    <name evidence="1" type="ORF">AVEN_58985_1</name>
</gene>
<reference evidence="1 2" key="1">
    <citation type="journal article" date="2019" name="Sci. Rep.">
        <title>Orb-weaving spider Araneus ventricosus genome elucidates the spidroin gene catalogue.</title>
        <authorList>
            <person name="Kono N."/>
            <person name="Nakamura H."/>
            <person name="Ohtoshi R."/>
            <person name="Moran D.A.P."/>
            <person name="Shinohara A."/>
            <person name="Yoshida Y."/>
            <person name="Fujiwara M."/>
            <person name="Mori M."/>
            <person name="Tomita M."/>
            <person name="Arakawa K."/>
        </authorList>
    </citation>
    <scope>NUCLEOTIDE SEQUENCE [LARGE SCALE GENOMIC DNA]</scope>
</reference>
<proteinExistence type="predicted"/>
<name>A0A4Y2S0R6_ARAVE</name>
<dbReference type="AlphaFoldDB" id="A0A4Y2S0R6"/>
<evidence type="ECO:0000313" key="1">
    <source>
        <dbReference type="EMBL" id="GBN81577.1"/>
    </source>
</evidence>
<comment type="caution">
    <text evidence="1">The sequence shown here is derived from an EMBL/GenBank/DDBJ whole genome shotgun (WGS) entry which is preliminary data.</text>
</comment>
<keyword evidence="2" id="KW-1185">Reference proteome</keyword>
<evidence type="ECO:0000313" key="2">
    <source>
        <dbReference type="Proteomes" id="UP000499080"/>
    </source>
</evidence>
<dbReference type="Proteomes" id="UP000499080">
    <property type="component" value="Unassembled WGS sequence"/>
</dbReference>
<organism evidence="1 2">
    <name type="scientific">Araneus ventricosus</name>
    <name type="common">Orbweaver spider</name>
    <name type="synonym">Epeira ventricosa</name>
    <dbReference type="NCBI Taxonomy" id="182803"/>
    <lineage>
        <taxon>Eukaryota</taxon>
        <taxon>Metazoa</taxon>
        <taxon>Ecdysozoa</taxon>
        <taxon>Arthropoda</taxon>
        <taxon>Chelicerata</taxon>
        <taxon>Arachnida</taxon>
        <taxon>Araneae</taxon>
        <taxon>Araneomorphae</taxon>
        <taxon>Entelegynae</taxon>
        <taxon>Araneoidea</taxon>
        <taxon>Araneidae</taxon>
        <taxon>Araneus</taxon>
    </lineage>
</organism>